<organism evidence="1 2">
    <name type="scientific">Beauveria bassiana (strain ARSEF 2860)</name>
    <name type="common">White muscardine disease fungus</name>
    <name type="synonym">Tritirachium shiotae</name>
    <dbReference type="NCBI Taxonomy" id="655819"/>
    <lineage>
        <taxon>Eukaryota</taxon>
        <taxon>Fungi</taxon>
        <taxon>Dikarya</taxon>
        <taxon>Ascomycota</taxon>
        <taxon>Pezizomycotina</taxon>
        <taxon>Sordariomycetes</taxon>
        <taxon>Hypocreomycetidae</taxon>
        <taxon>Hypocreales</taxon>
        <taxon>Cordycipitaceae</taxon>
        <taxon>Beauveria</taxon>
    </lineage>
</organism>
<dbReference type="EMBL" id="JH725151">
    <property type="protein sequence ID" value="EJP70261.1"/>
    <property type="molecule type" value="Genomic_DNA"/>
</dbReference>
<name>J5K838_BEAB2</name>
<dbReference type="InParanoid" id="J5K838"/>
<dbReference type="Proteomes" id="UP000002762">
    <property type="component" value="Unassembled WGS sequence"/>
</dbReference>
<keyword evidence="2" id="KW-1185">Reference proteome</keyword>
<dbReference type="HOGENOM" id="CLU_2249612_0_0_1"/>
<evidence type="ECO:0000313" key="2">
    <source>
        <dbReference type="Proteomes" id="UP000002762"/>
    </source>
</evidence>
<accession>J5K838</accession>
<gene>
    <name evidence="1" type="ORF">BBA_01130</name>
</gene>
<dbReference type="AlphaFoldDB" id="J5K838"/>
<proteinExistence type="predicted"/>
<sequence length="104" mass="11447">MLGVGALECGGSELLQDTILARDGIRGYAYEAHLREAFDACAKTPFNIFAYLGCISEYLKIIAMAKQAADFYITSCDEGDAYHVTKARSLERARTDFLIIVSNI</sequence>
<reference evidence="1 2" key="1">
    <citation type="journal article" date="2012" name="Sci. Rep.">
        <title>Genomic perspectives on the evolution of fungal entomopathogenicity in Beauveria bassiana.</title>
        <authorList>
            <person name="Xiao G."/>
            <person name="Ying S.H."/>
            <person name="Zheng P."/>
            <person name="Wang Z.L."/>
            <person name="Zhang S."/>
            <person name="Xie X.Q."/>
            <person name="Shang Y."/>
            <person name="St Leger R.J."/>
            <person name="Zhao G.P."/>
            <person name="Wang C."/>
            <person name="Feng M.G."/>
        </authorList>
    </citation>
    <scope>NUCLEOTIDE SEQUENCE [LARGE SCALE GENOMIC DNA]</scope>
    <source>
        <strain evidence="1 2">ARSEF 2860</strain>
    </source>
</reference>
<dbReference type="RefSeq" id="XP_008594449.1">
    <property type="nucleotide sequence ID" value="XM_008596227.1"/>
</dbReference>
<dbReference type="GeneID" id="19884142"/>
<evidence type="ECO:0000313" key="1">
    <source>
        <dbReference type="EMBL" id="EJP70261.1"/>
    </source>
</evidence>
<protein>
    <submittedName>
        <fullName evidence="1">Uncharacterized protein</fullName>
    </submittedName>
</protein>